<dbReference type="STRING" id="56857.A0A200PWR0"/>
<dbReference type="AlphaFoldDB" id="A0A200PWR0"/>
<accession>A0A200PWR0</accession>
<dbReference type="PANTHER" id="PTHR46798">
    <property type="entry name" value="OS09G0511500 PROTEIN"/>
    <property type="match status" value="1"/>
</dbReference>
<feature type="compositionally biased region" description="Pro residues" evidence="2">
    <location>
        <begin position="326"/>
        <end position="335"/>
    </location>
</feature>
<name>A0A200PWR0_MACCD</name>
<dbReference type="OMA" id="MAYCIRH"/>
<keyword evidence="1" id="KW-0479">Metal-binding</keyword>
<feature type="region of interest" description="Disordered" evidence="2">
    <location>
        <begin position="224"/>
        <end position="259"/>
    </location>
</feature>
<dbReference type="CDD" id="cd16448">
    <property type="entry name" value="RING-H2"/>
    <property type="match status" value="1"/>
</dbReference>
<dbReference type="SUPFAM" id="SSF57850">
    <property type="entry name" value="RING/U-box"/>
    <property type="match status" value="1"/>
</dbReference>
<organism evidence="4 5">
    <name type="scientific">Macleaya cordata</name>
    <name type="common">Five-seeded plume-poppy</name>
    <name type="synonym">Bocconia cordata</name>
    <dbReference type="NCBI Taxonomy" id="56857"/>
    <lineage>
        <taxon>Eukaryota</taxon>
        <taxon>Viridiplantae</taxon>
        <taxon>Streptophyta</taxon>
        <taxon>Embryophyta</taxon>
        <taxon>Tracheophyta</taxon>
        <taxon>Spermatophyta</taxon>
        <taxon>Magnoliopsida</taxon>
        <taxon>Ranunculales</taxon>
        <taxon>Papaveraceae</taxon>
        <taxon>Papaveroideae</taxon>
        <taxon>Macleaya</taxon>
    </lineage>
</organism>
<dbReference type="InterPro" id="IPR001841">
    <property type="entry name" value="Znf_RING"/>
</dbReference>
<dbReference type="Pfam" id="PF13639">
    <property type="entry name" value="zf-RING_2"/>
    <property type="match status" value="1"/>
</dbReference>
<feature type="domain" description="RING-type" evidence="3">
    <location>
        <begin position="26"/>
        <end position="72"/>
    </location>
</feature>
<feature type="region of interest" description="Disordered" evidence="2">
    <location>
        <begin position="309"/>
        <end position="359"/>
    </location>
</feature>
<evidence type="ECO:0000313" key="5">
    <source>
        <dbReference type="Proteomes" id="UP000195402"/>
    </source>
</evidence>
<reference evidence="4 5" key="1">
    <citation type="journal article" date="2017" name="Mol. Plant">
        <title>The Genome of Medicinal Plant Macleaya cordata Provides New Insights into Benzylisoquinoline Alkaloids Metabolism.</title>
        <authorList>
            <person name="Liu X."/>
            <person name="Liu Y."/>
            <person name="Huang P."/>
            <person name="Ma Y."/>
            <person name="Qing Z."/>
            <person name="Tang Q."/>
            <person name="Cao H."/>
            <person name="Cheng P."/>
            <person name="Zheng Y."/>
            <person name="Yuan Z."/>
            <person name="Zhou Y."/>
            <person name="Liu J."/>
            <person name="Tang Z."/>
            <person name="Zhuo Y."/>
            <person name="Zhang Y."/>
            <person name="Yu L."/>
            <person name="Huang J."/>
            <person name="Yang P."/>
            <person name="Peng Q."/>
            <person name="Zhang J."/>
            <person name="Jiang W."/>
            <person name="Zhang Z."/>
            <person name="Lin K."/>
            <person name="Ro D.K."/>
            <person name="Chen X."/>
            <person name="Xiong X."/>
            <person name="Shang Y."/>
            <person name="Huang S."/>
            <person name="Zeng J."/>
        </authorList>
    </citation>
    <scope>NUCLEOTIDE SEQUENCE [LARGE SCALE GENOMIC DNA]</scope>
    <source>
        <strain evidence="5">cv. BLH2017</strain>
        <tissue evidence="4">Root</tissue>
    </source>
</reference>
<dbReference type="PANTHER" id="PTHR46798:SF3">
    <property type="entry name" value="RING FINGER FAMILY PROTEIN"/>
    <property type="match status" value="1"/>
</dbReference>
<sequence>MGLGGTEPMDDEGRGETLDGASSISCSICLDDVLDNGERSRAVLQCGHEFHLDCIGSMFNSKGGVMQCPNCRKTEKGQWLFASGSHSSFSEFNLVDWTHDDDLYDLSYSEMPFGVHWCPFRGLTPVSSSFDGISFNAVHDLLGHNAVFAEHTAASSVARSCPYVAIFQPLLSSSANSNERVANGPSFNQQWSGLSGPNDISTSHAFPAGDLHYQIWDHHSPPFSAPGSHVGATDQGSVPSAAIRSTRGDSDGPPRSGSVLHPFFLDHGSGSRAGSSIMPSMVPPYPGVSSRSHDRVEGLHAHHHQLQFHPRTPVFSNVRRSSGPRGVPPVGPPPSSSDRGSNFYMLPSSGSSGRNLQETVNPSNSHFYAWERDRLAPFPLIPVDREMGWWPPPHQAAGGSDPGSRANSYWHRHGLERTSSQSRPPHPPGQMHPFI</sequence>
<dbReference type="FunCoup" id="A0A200PWR0">
    <property type="interactions" value="2490"/>
</dbReference>
<dbReference type="PROSITE" id="PS50089">
    <property type="entry name" value="ZF_RING_2"/>
    <property type="match status" value="1"/>
</dbReference>
<gene>
    <name evidence="4" type="ORF">BVC80_9091g159</name>
</gene>
<dbReference type="SMART" id="SM00184">
    <property type="entry name" value="RING"/>
    <property type="match status" value="1"/>
</dbReference>
<keyword evidence="1" id="KW-0862">Zinc</keyword>
<feature type="compositionally biased region" description="Pro residues" evidence="2">
    <location>
        <begin position="424"/>
        <end position="435"/>
    </location>
</feature>
<dbReference type="InterPro" id="IPR013083">
    <property type="entry name" value="Znf_RING/FYVE/PHD"/>
</dbReference>
<feature type="compositionally biased region" description="Polar residues" evidence="2">
    <location>
        <begin position="348"/>
        <end position="359"/>
    </location>
</feature>
<keyword evidence="5" id="KW-1185">Reference proteome</keyword>
<comment type="caution">
    <text evidence="4">The sequence shown here is derived from an EMBL/GenBank/DDBJ whole genome shotgun (WGS) entry which is preliminary data.</text>
</comment>
<feature type="region of interest" description="Disordered" evidence="2">
    <location>
        <begin position="392"/>
        <end position="435"/>
    </location>
</feature>
<dbReference type="InParanoid" id="A0A200PWR0"/>
<dbReference type="OrthoDB" id="8062037at2759"/>
<evidence type="ECO:0000313" key="4">
    <source>
        <dbReference type="EMBL" id="OVA02647.1"/>
    </source>
</evidence>
<proteinExistence type="predicted"/>
<evidence type="ECO:0000259" key="3">
    <source>
        <dbReference type="PROSITE" id="PS50089"/>
    </source>
</evidence>
<keyword evidence="1" id="KW-0863">Zinc-finger</keyword>
<dbReference type="Proteomes" id="UP000195402">
    <property type="component" value="Unassembled WGS sequence"/>
</dbReference>
<dbReference type="InterPro" id="IPR044274">
    <property type="entry name" value="RFI2"/>
</dbReference>
<evidence type="ECO:0000256" key="2">
    <source>
        <dbReference type="SAM" id="MobiDB-lite"/>
    </source>
</evidence>
<dbReference type="GO" id="GO:0008270">
    <property type="term" value="F:zinc ion binding"/>
    <property type="evidence" value="ECO:0007669"/>
    <property type="project" value="UniProtKB-KW"/>
</dbReference>
<dbReference type="GO" id="GO:0004842">
    <property type="term" value="F:ubiquitin-protein transferase activity"/>
    <property type="evidence" value="ECO:0007669"/>
    <property type="project" value="InterPro"/>
</dbReference>
<dbReference type="Gene3D" id="3.30.40.10">
    <property type="entry name" value="Zinc/RING finger domain, C3HC4 (zinc finger)"/>
    <property type="match status" value="1"/>
</dbReference>
<protein>
    <submittedName>
        <fullName evidence="4">Zinc finger protein</fullName>
    </submittedName>
</protein>
<dbReference type="EMBL" id="MVGT01003949">
    <property type="protein sequence ID" value="OVA02647.1"/>
    <property type="molecule type" value="Genomic_DNA"/>
</dbReference>
<evidence type="ECO:0000256" key="1">
    <source>
        <dbReference type="PROSITE-ProRule" id="PRU00175"/>
    </source>
</evidence>